<dbReference type="OrthoDB" id="6682367at2759"/>
<organism evidence="3 4">
    <name type="scientific">Arctia plantaginis</name>
    <name type="common">Wood tiger moth</name>
    <name type="synonym">Phalaena plantaginis</name>
    <dbReference type="NCBI Taxonomy" id="874455"/>
    <lineage>
        <taxon>Eukaryota</taxon>
        <taxon>Metazoa</taxon>
        <taxon>Ecdysozoa</taxon>
        <taxon>Arthropoda</taxon>
        <taxon>Hexapoda</taxon>
        <taxon>Insecta</taxon>
        <taxon>Pterygota</taxon>
        <taxon>Neoptera</taxon>
        <taxon>Endopterygota</taxon>
        <taxon>Lepidoptera</taxon>
        <taxon>Glossata</taxon>
        <taxon>Ditrysia</taxon>
        <taxon>Noctuoidea</taxon>
        <taxon>Erebidae</taxon>
        <taxon>Arctiinae</taxon>
        <taxon>Arctia</taxon>
    </lineage>
</organism>
<proteinExistence type="predicted"/>
<evidence type="ECO:0000313" key="3">
    <source>
        <dbReference type="EMBL" id="CAB3220034.1"/>
    </source>
</evidence>
<name>A0A8S0YLY9_ARCPL</name>
<evidence type="ECO:0000256" key="1">
    <source>
        <dbReference type="SAM" id="MobiDB-lite"/>
    </source>
</evidence>
<evidence type="ECO:0000256" key="2">
    <source>
        <dbReference type="SAM" id="SignalP"/>
    </source>
</evidence>
<feature type="chain" id="PRO_5035913099" evidence="2">
    <location>
        <begin position="28"/>
        <end position="177"/>
    </location>
</feature>
<dbReference type="EMBL" id="CADEBD010000034">
    <property type="protein sequence ID" value="CAB3220034.1"/>
    <property type="molecule type" value="Genomic_DNA"/>
</dbReference>
<dbReference type="AlphaFoldDB" id="A0A8S0YLY9"/>
<evidence type="ECO:0000313" key="4">
    <source>
        <dbReference type="Proteomes" id="UP000494256"/>
    </source>
</evidence>
<accession>A0A8S0YLY9</accession>
<gene>
    <name evidence="3" type="ORF">APLA_LOCUS137</name>
</gene>
<reference evidence="3 4" key="1">
    <citation type="submission" date="2020-04" db="EMBL/GenBank/DDBJ databases">
        <authorList>
            <person name="Wallbank WR R."/>
            <person name="Pardo Diaz C."/>
            <person name="Kozak K."/>
            <person name="Martin S."/>
            <person name="Jiggins C."/>
            <person name="Moest M."/>
            <person name="Warren A I."/>
            <person name="Byers J.R.P. K."/>
            <person name="Montejo-Kovacevich G."/>
            <person name="Yen C E."/>
        </authorList>
    </citation>
    <scope>NUCLEOTIDE SEQUENCE [LARGE SCALE GENOMIC DNA]</scope>
</reference>
<protein>
    <submittedName>
        <fullName evidence="3">Uncharacterized protein</fullName>
    </submittedName>
</protein>
<comment type="caution">
    <text evidence="3">The sequence shown here is derived from an EMBL/GenBank/DDBJ whole genome shotgun (WGS) entry which is preliminary data.</text>
</comment>
<sequence>MNLFSSFQMRLLSTAVVLLLFAVNVNPDDSSETTNGTCSLDETTCALDDEAGPWTGLLREWALTATENSRHGRIMAVPQSKGYYVSDRIDLAPPPPPQSYHHSHSHPVPSHHNMRPVTPPGGRPYDEWQQTPPPTPGAGKIVNRPQNPYKDKFKPSPSYVSDNLLSHFYLRMHFKGF</sequence>
<keyword evidence="2" id="KW-0732">Signal</keyword>
<feature type="signal peptide" evidence="2">
    <location>
        <begin position="1"/>
        <end position="27"/>
    </location>
</feature>
<dbReference type="Proteomes" id="UP000494256">
    <property type="component" value="Unassembled WGS sequence"/>
</dbReference>
<feature type="region of interest" description="Disordered" evidence="1">
    <location>
        <begin position="92"/>
        <end position="156"/>
    </location>
</feature>